<keyword evidence="3" id="KW-1185">Reference proteome</keyword>
<evidence type="ECO:0000313" key="3">
    <source>
        <dbReference type="Proteomes" id="UP000639643"/>
    </source>
</evidence>
<evidence type="ECO:0000313" key="2">
    <source>
        <dbReference type="EMBL" id="KAF6787085.1"/>
    </source>
</evidence>
<dbReference type="OrthoDB" id="4840557at2759"/>
<accession>A0A8H6MI23</accession>
<dbReference type="InterPro" id="IPR052895">
    <property type="entry name" value="HetReg/Transcr_Mod"/>
</dbReference>
<dbReference type="PANTHER" id="PTHR24148">
    <property type="entry name" value="ANKYRIN REPEAT DOMAIN-CONTAINING PROTEIN 39 HOMOLOG-RELATED"/>
    <property type="match status" value="1"/>
</dbReference>
<name>A0A8H6MI23_9PEZI</name>
<evidence type="ECO:0000259" key="1">
    <source>
        <dbReference type="Pfam" id="PF06985"/>
    </source>
</evidence>
<dbReference type="EMBL" id="WIGM01001893">
    <property type="protein sequence ID" value="KAF6787085.1"/>
    <property type="molecule type" value="Genomic_DNA"/>
</dbReference>
<dbReference type="Pfam" id="PF06985">
    <property type="entry name" value="HET"/>
    <property type="match status" value="1"/>
</dbReference>
<comment type="caution">
    <text evidence="2">The sequence shown here is derived from an EMBL/GenBank/DDBJ whole genome shotgun (WGS) entry which is preliminary data.</text>
</comment>
<dbReference type="Proteomes" id="UP000639643">
    <property type="component" value="Unassembled WGS sequence"/>
</dbReference>
<dbReference type="InterPro" id="IPR010730">
    <property type="entry name" value="HET"/>
</dbReference>
<protein>
    <recommendedName>
        <fullName evidence="1">Heterokaryon incompatibility domain-containing protein</fullName>
    </recommendedName>
</protein>
<dbReference type="AlphaFoldDB" id="A0A8H6MI23"/>
<proteinExistence type="predicted"/>
<sequence length="613" mass="69881">MSSDDKDQSLLQLSQHHRTSIVSQLVDIGSECNQQEHIKFRRFISSLQCLQPKGSELRRRSINAFCQRQYVALSYTWIPSKHEDPEPGWYPVENWDDGYSQLSRVRKCVLDRVLRYMRYTDVRFLWIDAHCIRQETCGVDDCAHHPRCVEKRDAIQAMDLVYQLSEHPVALLGRPLRTGSELHLLTRILSGDLVDGDREFRFSIAAPVHVARKALLLLSEITRDSWWCRAWTFQEHYRGGTHTQLLIQHDPSLDPQKWRHGVFGEIPGELCVPFVMFSTQATRLCLALRRVAGLPPLDAKRIDGVLRAAGRYALTVHSSSSMTPTVIADIEARGLSKPWDRLAIVANCCQYPVRLDGGALSRQGQSLSLSVLAMCLLNGEILDNGNNNMASIAELTTSEFLDRMMFRQFNAPEDDTRKLTFNKGCRLTDVKLTVGGIATRGHLWKLGPIIDTARFRRELPWVNEPRGRLTLNERKRLLQLVFRLRDFDYHWLADRIREHLDADADAAGEEYCSFREIYLHRMAAELAAAVLARRKLRLGSIWDDSEQPALYRALFVWSDQGDDGPYPPAGFAFTSAWERDSGSQTHDANDIDRHVSLEVDKGSLGSGGERQCE</sequence>
<reference evidence="2" key="1">
    <citation type="journal article" date="2020" name="Phytopathology">
        <title>Genome Sequence Resources of Colletotrichum truncatum, C. plurivorum, C. musicola, and C. sojae: Four Species Pathogenic to Soybean (Glycine max).</title>
        <authorList>
            <person name="Rogerio F."/>
            <person name="Boufleur T.R."/>
            <person name="Ciampi-Guillardi M."/>
            <person name="Sukno S.A."/>
            <person name="Thon M.R."/>
            <person name="Massola Junior N.S."/>
            <person name="Baroncelli R."/>
        </authorList>
    </citation>
    <scope>NUCLEOTIDE SEQUENCE</scope>
    <source>
        <strain evidence="2">LFN0074</strain>
    </source>
</reference>
<gene>
    <name evidence="2" type="ORF">CMUS01_16471</name>
</gene>
<feature type="domain" description="Heterokaryon incompatibility" evidence="1">
    <location>
        <begin position="70"/>
        <end position="235"/>
    </location>
</feature>
<organism evidence="2 3">
    <name type="scientific">Colletotrichum musicola</name>
    <dbReference type="NCBI Taxonomy" id="2175873"/>
    <lineage>
        <taxon>Eukaryota</taxon>
        <taxon>Fungi</taxon>
        <taxon>Dikarya</taxon>
        <taxon>Ascomycota</taxon>
        <taxon>Pezizomycotina</taxon>
        <taxon>Sordariomycetes</taxon>
        <taxon>Hypocreomycetidae</taxon>
        <taxon>Glomerellales</taxon>
        <taxon>Glomerellaceae</taxon>
        <taxon>Colletotrichum</taxon>
        <taxon>Colletotrichum orchidearum species complex</taxon>
    </lineage>
</organism>
<dbReference type="PANTHER" id="PTHR24148:SF64">
    <property type="entry name" value="HETEROKARYON INCOMPATIBILITY DOMAIN-CONTAINING PROTEIN"/>
    <property type="match status" value="1"/>
</dbReference>